<feature type="compositionally biased region" description="Polar residues" evidence="1">
    <location>
        <begin position="117"/>
        <end position="131"/>
    </location>
</feature>
<evidence type="ECO:0000313" key="3">
    <source>
        <dbReference type="Proteomes" id="UP000235392"/>
    </source>
</evidence>
<reference evidence="2 3" key="1">
    <citation type="submission" date="2017-11" db="EMBL/GenBank/DDBJ databases">
        <title>De novo assembly and phasing of dikaryotic genomes from two isolates of Puccinia coronata f. sp. avenae, the causal agent of oat crown rust.</title>
        <authorList>
            <person name="Miller M.E."/>
            <person name="Zhang Y."/>
            <person name="Omidvar V."/>
            <person name="Sperschneider J."/>
            <person name="Schwessinger B."/>
            <person name="Raley C."/>
            <person name="Palmer J.M."/>
            <person name="Garnica D."/>
            <person name="Upadhyaya N."/>
            <person name="Rathjen J."/>
            <person name="Taylor J.M."/>
            <person name="Park R.F."/>
            <person name="Dodds P.N."/>
            <person name="Hirsch C.D."/>
            <person name="Kianian S.F."/>
            <person name="Figueroa M."/>
        </authorList>
    </citation>
    <scope>NUCLEOTIDE SEQUENCE [LARGE SCALE GENOMIC DNA]</scope>
    <source>
        <strain evidence="2">12SD80</strain>
    </source>
</reference>
<sequence>MGTPHPLECTSRHTFWRALTQQQSEYADFKPRTPINWCHSIQPQRKHHHNSGNLGKNANPTGFASGTARRRKINCSPPDKPSTSLLALLPASLADDSFDPADVPPSEALDEKESDINDSLPNSSCSGNANEDVSAPSFINNCDPIPNNNLIANKPNSVADKAPSPPGNTAPLEVISNIEGYNFTTGGPLDPPPPARFGSMDDLVGICQSWAKNHGYAIAKSNSHPGKNVYIKCD</sequence>
<dbReference type="AlphaFoldDB" id="A0A2N5SCT7"/>
<feature type="region of interest" description="Disordered" evidence="1">
    <location>
        <begin position="96"/>
        <end position="131"/>
    </location>
</feature>
<gene>
    <name evidence="2" type="ORF">PCASD_24826</name>
</gene>
<dbReference type="EMBL" id="PGCI01000938">
    <property type="protein sequence ID" value="PLW11067.1"/>
    <property type="molecule type" value="Genomic_DNA"/>
</dbReference>
<proteinExistence type="predicted"/>
<evidence type="ECO:0000256" key="1">
    <source>
        <dbReference type="SAM" id="MobiDB-lite"/>
    </source>
</evidence>
<organism evidence="2 3">
    <name type="scientific">Puccinia coronata f. sp. avenae</name>
    <dbReference type="NCBI Taxonomy" id="200324"/>
    <lineage>
        <taxon>Eukaryota</taxon>
        <taxon>Fungi</taxon>
        <taxon>Dikarya</taxon>
        <taxon>Basidiomycota</taxon>
        <taxon>Pucciniomycotina</taxon>
        <taxon>Pucciniomycetes</taxon>
        <taxon>Pucciniales</taxon>
        <taxon>Pucciniaceae</taxon>
        <taxon>Puccinia</taxon>
    </lineage>
</organism>
<protein>
    <submittedName>
        <fullName evidence="2">Uncharacterized protein</fullName>
    </submittedName>
</protein>
<feature type="compositionally biased region" description="Polar residues" evidence="1">
    <location>
        <begin position="51"/>
        <end position="64"/>
    </location>
</feature>
<evidence type="ECO:0000313" key="2">
    <source>
        <dbReference type="EMBL" id="PLW11067.1"/>
    </source>
</evidence>
<feature type="region of interest" description="Disordered" evidence="1">
    <location>
        <begin position="43"/>
        <end position="81"/>
    </location>
</feature>
<accession>A0A2N5SCT7</accession>
<comment type="caution">
    <text evidence="2">The sequence shown here is derived from an EMBL/GenBank/DDBJ whole genome shotgun (WGS) entry which is preliminary data.</text>
</comment>
<dbReference type="Proteomes" id="UP000235392">
    <property type="component" value="Unassembled WGS sequence"/>
</dbReference>
<name>A0A2N5SCT7_9BASI</name>